<dbReference type="Gene3D" id="1.25.40.10">
    <property type="entry name" value="Tetratricopeptide repeat domain"/>
    <property type="match status" value="1"/>
</dbReference>
<dbReference type="GO" id="GO:0005737">
    <property type="term" value="C:cytoplasm"/>
    <property type="evidence" value="ECO:0007669"/>
    <property type="project" value="UniProtKB-ARBA"/>
</dbReference>
<keyword evidence="6" id="KW-0812">Transmembrane</keyword>
<keyword evidence="6" id="KW-1133">Transmembrane helix</keyword>
<dbReference type="InterPro" id="IPR017907">
    <property type="entry name" value="Znf_RING_CS"/>
</dbReference>
<dbReference type="PANTHER" id="PTHR25462">
    <property type="entry name" value="BONUS, ISOFORM C-RELATED"/>
    <property type="match status" value="1"/>
</dbReference>
<evidence type="ECO:0000256" key="2">
    <source>
        <dbReference type="ARBA" id="ARBA00022771"/>
    </source>
</evidence>
<evidence type="ECO:0000313" key="9">
    <source>
        <dbReference type="Proteomes" id="UP000324585"/>
    </source>
</evidence>
<feature type="compositionally biased region" description="Low complexity" evidence="5">
    <location>
        <begin position="81"/>
        <end position="97"/>
    </location>
</feature>
<dbReference type="GO" id="GO:0008270">
    <property type="term" value="F:zinc ion binding"/>
    <property type="evidence" value="ECO:0007669"/>
    <property type="project" value="UniProtKB-KW"/>
</dbReference>
<dbReference type="InterPro" id="IPR018957">
    <property type="entry name" value="Znf_C3HC4_RING-type"/>
</dbReference>
<proteinExistence type="predicted"/>
<feature type="region of interest" description="Disordered" evidence="5">
    <location>
        <begin position="77"/>
        <end position="112"/>
    </location>
</feature>
<comment type="caution">
    <text evidence="8">The sequence shown here is derived from an EMBL/GenBank/DDBJ whole genome shotgun (WGS) entry which is preliminary data.</text>
</comment>
<evidence type="ECO:0000256" key="3">
    <source>
        <dbReference type="ARBA" id="ARBA00022833"/>
    </source>
</evidence>
<dbReference type="OrthoDB" id="5975207at2759"/>
<dbReference type="InterPro" id="IPR001841">
    <property type="entry name" value="Znf_RING"/>
</dbReference>
<keyword evidence="6" id="KW-0472">Membrane</keyword>
<dbReference type="InterPro" id="IPR011990">
    <property type="entry name" value="TPR-like_helical_dom_sf"/>
</dbReference>
<name>A0A5J4YLE7_PORPP</name>
<sequence>MDVDTLESELTCGICLDQLSDPRFLPCLHSFCYECVCALASSSGPKVVCPECRNESDLPISGVQSLPVDRRAQRLVDELSRSTSSTARSASSSASQSEAEDSSPTAENGGFQGYTLGEEEKVMYTVLSCQAECGSPDALYKIGMIKLLLLLQDNQEQRADAEEAARWLHGAAVQQHARAMLELSECYKHGIGVPQNESEARYWRDASLSVSGESLTPNDSERVDMLQIESSTITKWVLFVAMISAAYMVLRVVYRLTKLLIY</sequence>
<keyword evidence="2 4" id="KW-0863">Zinc-finger</keyword>
<keyword evidence="9" id="KW-1185">Reference proteome</keyword>
<organism evidence="8 9">
    <name type="scientific">Porphyridium purpureum</name>
    <name type="common">Red alga</name>
    <name type="synonym">Porphyridium cruentum</name>
    <dbReference type="NCBI Taxonomy" id="35688"/>
    <lineage>
        <taxon>Eukaryota</taxon>
        <taxon>Rhodophyta</taxon>
        <taxon>Bangiophyceae</taxon>
        <taxon>Porphyridiales</taxon>
        <taxon>Porphyridiaceae</taxon>
        <taxon>Porphyridium</taxon>
    </lineage>
</organism>
<dbReference type="PANTHER" id="PTHR25462:SF296">
    <property type="entry name" value="MEIOTIC P26, ISOFORM F"/>
    <property type="match status" value="1"/>
</dbReference>
<dbReference type="SUPFAM" id="SSF81901">
    <property type="entry name" value="HCP-like"/>
    <property type="match status" value="1"/>
</dbReference>
<protein>
    <submittedName>
        <fullName evidence="8">RING finger protein nhl-1</fullName>
    </submittedName>
</protein>
<feature type="transmembrane region" description="Helical" evidence="6">
    <location>
        <begin position="236"/>
        <end position="254"/>
    </location>
</feature>
<reference evidence="9" key="1">
    <citation type="journal article" date="2019" name="Nat. Commun.">
        <title>Expansion of phycobilisome linker gene families in mesophilic red algae.</title>
        <authorList>
            <person name="Lee J."/>
            <person name="Kim D."/>
            <person name="Bhattacharya D."/>
            <person name="Yoon H.S."/>
        </authorList>
    </citation>
    <scope>NUCLEOTIDE SEQUENCE [LARGE SCALE GENOMIC DNA]</scope>
    <source>
        <strain evidence="9">CCMP 1328</strain>
    </source>
</reference>
<dbReference type="SUPFAM" id="SSF57850">
    <property type="entry name" value="RING/U-box"/>
    <property type="match status" value="1"/>
</dbReference>
<dbReference type="SMART" id="SM00184">
    <property type="entry name" value="RING"/>
    <property type="match status" value="1"/>
</dbReference>
<evidence type="ECO:0000256" key="5">
    <source>
        <dbReference type="SAM" id="MobiDB-lite"/>
    </source>
</evidence>
<evidence type="ECO:0000256" key="6">
    <source>
        <dbReference type="SAM" id="Phobius"/>
    </source>
</evidence>
<dbReference type="Pfam" id="PF08238">
    <property type="entry name" value="Sel1"/>
    <property type="match status" value="2"/>
</dbReference>
<dbReference type="Gene3D" id="3.30.40.10">
    <property type="entry name" value="Zinc/RING finger domain, C3HC4 (zinc finger)"/>
    <property type="match status" value="1"/>
</dbReference>
<accession>A0A5J4YLE7</accession>
<keyword evidence="1" id="KW-0479">Metal-binding</keyword>
<dbReference type="Proteomes" id="UP000324585">
    <property type="component" value="Unassembled WGS sequence"/>
</dbReference>
<dbReference type="PROSITE" id="PS50089">
    <property type="entry name" value="ZF_RING_2"/>
    <property type="match status" value="1"/>
</dbReference>
<dbReference type="AlphaFoldDB" id="A0A5J4YLE7"/>
<dbReference type="InterPro" id="IPR047153">
    <property type="entry name" value="TRIM45/56/19-like"/>
</dbReference>
<evidence type="ECO:0000313" key="8">
    <source>
        <dbReference type="EMBL" id="KAA8491812.1"/>
    </source>
</evidence>
<dbReference type="PROSITE" id="PS00518">
    <property type="entry name" value="ZF_RING_1"/>
    <property type="match status" value="1"/>
</dbReference>
<evidence type="ECO:0000256" key="1">
    <source>
        <dbReference type="ARBA" id="ARBA00022723"/>
    </source>
</evidence>
<evidence type="ECO:0000259" key="7">
    <source>
        <dbReference type="PROSITE" id="PS50089"/>
    </source>
</evidence>
<dbReference type="InterPro" id="IPR013083">
    <property type="entry name" value="Znf_RING/FYVE/PHD"/>
</dbReference>
<evidence type="ECO:0000256" key="4">
    <source>
        <dbReference type="PROSITE-ProRule" id="PRU00175"/>
    </source>
</evidence>
<keyword evidence="3" id="KW-0862">Zinc</keyword>
<gene>
    <name evidence="8" type="ORF">FVE85_8294</name>
</gene>
<feature type="domain" description="RING-type" evidence="7">
    <location>
        <begin position="12"/>
        <end position="53"/>
    </location>
</feature>
<dbReference type="InterPro" id="IPR006597">
    <property type="entry name" value="Sel1-like"/>
</dbReference>
<dbReference type="Pfam" id="PF00097">
    <property type="entry name" value="zf-C3HC4"/>
    <property type="match status" value="1"/>
</dbReference>
<dbReference type="EMBL" id="VRMN01000011">
    <property type="protein sequence ID" value="KAA8491812.1"/>
    <property type="molecule type" value="Genomic_DNA"/>
</dbReference>